<keyword evidence="9" id="KW-0496">Mitochondrion</keyword>
<dbReference type="GO" id="GO:0005783">
    <property type="term" value="C:endoplasmic reticulum"/>
    <property type="evidence" value="ECO:0007669"/>
    <property type="project" value="UniProtKB-SubCell"/>
</dbReference>
<organism evidence="16">
    <name type="scientific">Clastoptera arizonana</name>
    <name type="common">Arizona spittle bug</name>
    <dbReference type="NCBI Taxonomy" id="38151"/>
    <lineage>
        <taxon>Eukaryota</taxon>
        <taxon>Metazoa</taxon>
        <taxon>Ecdysozoa</taxon>
        <taxon>Arthropoda</taxon>
        <taxon>Hexapoda</taxon>
        <taxon>Insecta</taxon>
        <taxon>Pterygota</taxon>
        <taxon>Neoptera</taxon>
        <taxon>Paraneoptera</taxon>
        <taxon>Hemiptera</taxon>
        <taxon>Auchenorrhyncha</taxon>
        <taxon>Cercopoidea</taxon>
        <taxon>Clastopteridae</taxon>
        <taxon>Clastoptera</taxon>
    </lineage>
</organism>
<evidence type="ECO:0000256" key="8">
    <source>
        <dbReference type="ARBA" id="ARBA00023098"/>
    </source>
</evidence>
<comment type="subcellular location">
    <subcellularLocation>
        <location evidence="3">Endoplasmic reticulum</location>
    </subcellularLocation>
    <subcellularLocation>
        <location evidence="1">Membrane</location>
        <topology evidence="1">Single-pass membrane protein</topology>
    </subcellularLocation>
    <subcellularLocation>
        <location evidence="2">Mitochondrion</location>
    </subcellularLocation>
</comment>
<keyword evidence="12" id="KW-1208">Phospholipid metabolism</keyword>
<gene>
    <name evidence="16" type="ORF">g.11611</name>
</gene>
<dbReference type="GO" id="GO:0008654">
    <property type="term" value="P:phospholipid biosynthetic process"/>
    <property type="evidence" value="ECO:0007669"/>
    <property type="project" value="UniProtKB-KW"/>
</dbReference>
<protein>
    <recommendedName>
        <fullName evidence="14">Protein SERAC1</fullName>
    </recommendedName>
    <alternativeName>
        <fullName evidence="15">Serine active site-containing protein 1</fullName>
    </alternativeName>
</protein>
<dbReference type="SUPFAM" id="SSF48371">
    <property type="entry name" value="ARM repeat"/>
    <property type="match status" value="1"/>
</dbReference>
<evidence type="ECO:0000256" key="7">
    <source>
        <dbReference type="ARBA" id="ARBA00022989"/>
    </source>
</evidence>
<keyword evidence="11" id="KW-0594">Phospholipid biosynthesis</keyword>
<evidence type="ECO:0000256" key="5">
    <source>
        <dbReference type="ARBA" id="ARBA00022692"/>
    </source>
</evidence>
<dbReference type="PANTHER" id="PTHR48182:SF2">
    <property type="entry name" value="PROTEIN SERAC1"/>
    <property type="match status" value="1"/>
</dbReference>
<evidence type="ECO:0000256" key="12">
    <source>
        <dbReference type="ARBA" id="ARBA00023264"/>
    </source>
</evidence>
<evidence type="ECO:0000256" key="4">
    <source>
        <dbReference type="ARBA" id="ARBA00022516"/>
    </source>
</evidence>
<feature type="non-terminal residue" evidence="16">
    <location>
        <position position="511"/>
    </location>
</feature>
<evidence type="ECO:0000256" key="13">
    <source>
        <dbReference type="ARBA" id="ARBA00038024"/>
    </source>
</evidence>
<dbReference type="GO" id="GO:0005739">
    <property type="term" value="C:mitochondrion"/>
    <property type="evidence" value="ECO:0007669"/>
    <property type="project" value="UniProtKB-SubCell"/>
</dbReference>
<dbReference type="PANTHER" id="PTHR48182">
    <property type="entry name" value="PROTEIN SERAC1"/>
    <property type="match status" value="1"/>
</dbReference>
<name>A0A1B6EH11_9HEMI</name>
<evidence type="ECO:0000256" key="10">
    <source>
        <dbReference type="ARBA" id="ARBA00023136"/>
    </source>
</evidence>
<keyword evidence="7" id="KW-1133">Transmembrane helix</keyword>
<dbReference type="Gene3D" id="1.25.10.10">
    <property type="entry name" value="Leucine-rich Repeat Variant"/>
    <property type="match status" value="1"/>
</dbReference>
<keyword evidence="10" id="KW-0472">Membrane</keyword>
<evidence type="ECO:0000256" key="9">
    <source>
        <dbReference type="ARBA" id="ARBA00023128"/>
    </source>
</evidence>
<keyword evidence="4" id="KW-0444">Lipid biosynthesis</keyword>
<reference evidence="16" key="1">
    <citation type="submission" date="2015-12" db="EMBL/GenBank/DDBJ databases">
        <title>De novo transcriptome assembly of four potential Pierce s Disease insect vectors from Arizona vineyards.</title>
        <authorList>
            <person name="Tassone E.E."/>
        </authorList>
    </citation>
    <scope>NUCLEOTIDE SEQUENCE</scope>
</reference>
<evidence type="ECO:0000313" key="16">
    <source>
        <dbReference type="EMBL" id="JAS37222.1"/>
    </source>
</evidence>
<dbReference type="AlphaFoldDB" id="A0A1B6EH11"/>
<evidence type="ECO:0000256" key="11">
    <source>
        <dbReference type="ARBA" id="ARBA00023209"/>
    </source>
</evidence>
<keyword evidence="6" id="KW-0256">Endoplasmic reticulum</keyword>
<comment type="similarity">
    <text evidence="13">Belongs to the SERAC1 family.</text>
</comment>
<keyword evidence="5" id="KW-0812">Transmembrane</keyword>
<evidence type="ECO:0000256" key="2">
    <source>
        <dbReference type="ARBA" id="ARBA00004173"/>
    </source>
</evidence>
<evidence type="ECO:0000256" key="14">
    <source>
        <dbReference type="ARBA" id="ARBA00040991"/>
    </source>
</evidence>
<sequence>MIDNYIKLFKYFTNVSPVLLTTGYGFLIYNLHNTNKFVTNIVDTNIFKNKRGHMEYIYIDVLKKSNKGSEREKIFSYIGDYIQKSEIISWIKYWGEYKKSKILRKLLSMATSEDPNDRYKTFQILSKLNLESDSDYVLLAQCCDAKTAVGLATRSKKVDLRFFLKPPRVLVSIKNKEQAINHLRGLLLKLYETNQHLCTKQLLHQLQEDYAKIDHSQLIPIEGLSDENILIMYIESLVHHCSIEDNIKDMVLKGGLPLLIDIYNIINENQEIKSLLARLLTYVSRYPELLDHVFMTGWIGILAKWSQDCDKSISIPSTQCLANFDFDDSPINPYGRIIYLLHPKYRYNKRKVDIIFVHGLLGGVLHTWTQKQMFLEEPISLRDENMSHRKIIDPISYKHKEANAIDNYWVNTAELLAAEEDELGSEFEFVLDDLPIDTNMANSQPYSFSGKNVNINKYGGDQSFSTCWPQDWLPQEFPSIRVLGINYDSRLSDWLIVCPSKMTTDSLKNRS</sequence>
<keyword evidence="8" id="KW-0443">Lipid metabolism</keyword>
<evidence type="ECO:0000256" key="3">
    <source>
        <dbReference type="ARBA" id="ARBA00004240"/>
    </source>
</evidence>
<dbReference type="GO" id="GO:0016020">
    <property type="term" value="C:membrane"/>
    <property type="evidence" value="ECO:0007669"/>
    <property type="project" value="UniProtKB-SubCell"/>
</dbReference>
<dbReference type="EMBL" id="GEDC01000076">
    <property type="protein sequence ID" value="JAS37222.1"/>
    <property type="molecule type" value="Transcribed_RNA"/>
</dbReference>
<dbReference type="InterPro" id="IPR011989">
    <property type="entry name" value="ARM-like"/>
</dbReference>
<evidence type="ECO:0000256" key="1">
    <source>
        <dbReference type="ARBA" id="ARBA00004167"/>
    </source>
</evidence>
<evidence type="ECO:0000256" key="6">
    <source>
        <dbReference type="ARBA" id="ARBA00022824"/>
    </source>
</evidence>
<proteinExistence type="inferred from homology"/>
<accession>A0A1B6EH11</accession>
<dbReference type="InterPro" id="IPR016024">
    <property type="entry name" value="ARM-type_fold"/>
</dbReference>
<dbReference type="InterPro" id="IPR052374">
    <property type="entry name" value="SERAC1"/>
</dbReference>
<evidence type="ECO:0000256" key="15">
    <source>
        <dbReference type="ARBA" id="ARBA00041701"/>
    </source>
</evidence>